<evidence type="ECO:0000313" key="2">
    <source>
        <dbReference type="Proteomes" id="UP000261420"/>
    </source>
</evidence>
<accession>A0A3B4USW7</accession>
<protein>
    <submittedName>
        <fullName evidence="1">Uncharacterized protein</fullName>
    </submittedName>
</protein>
<organism evidence="1 2">
    <name type="scientific">Seriola dumerili</name>
    <name type="common">Greater amberjack</name>
    <name type="synonym">Caranx dumerili</name>
    <dbReference type="NCBI Taxonomy" id="41447"/>
    <lineage>
        <taxon>Eukaryota</taxon>
        <taxon>Metazoa</taxon>
        <taxon>Chordata</taxon>
        <taxon>Craniata</taxon>
        <taxon>Vertebrata</taxon>
        <taxon>Euteleostomi</taxon>
        <taxon>Actinopterygii</taxon>
        <taxon>Neopterygii</taxon>
        <taxon>Teleostei</taxon>
        <taxon>Neoteleostei</taxon>
        <taxon>Acanthomorphata</taxon>
        <taxon>Carangaria</taxon>
        <taxon>Carangiformes</taxon>
        <taxon>Carangidae</taxon>
        <taxon>Seriola</taxon>
    </lineage>
</organism>
<sequence>VWKQATVLAGLRPQTCSSTVISDVTLLSNVTTFTRPQPLCLSDLYNYMVFQLCERTGYSERDIHKHSVQPLACLRSVSNHVFPLDSEWDKSTQKDTAQPLLWTIRLLCRLNYMIMGLLMAIFKRPLVKINFCVIFFSLFAEIAVENVLRQLALLLNYPAQS</sequence>
<name>A0A3B4USW7_SERDU</name>
<keyword evidence="2" id="KW-1185">Reference proteome</keyword>
<reference evidence="1" key="1">
    <citation type="submission" date="2025-08" db="UniProtKB">
        <authorList>
            <consortium name="Ensembl"/>
        </authorList>
    </citation>
    <scope>IDENTIFICATION</scope>
</reference>
<dbReference type="Proteomes" id="UP000261420">
    <property type="component" value="Unplaced"/>
</dbReference>
<dbReference type="AlphaFoldDB" id="A0A3B4USW7"/>
<proteinExistence type="predicted"/>
<dbReference type="GeneTree" id="ENSGT00940000181610"/>
<reference evidence="1" key="2">
    <citation type="submission" date="2025-09" db="UniProtKB">
        <authorList>
            <consortium name="Ensembl"/>
        </authorList>
    </citation>
    <scope>IDENTIFICATION</scope>
</reference>
<dbReference type="Ensembl" id="ENSSDUT00000021283.1">
    <property type="protein sequence ID" value="ENSSDUP00000020905.1"/>
    <property type="gene ID" value="ENSSDUG00000015209.1"/>
</dbReference>
<evidence type="ECO:0000313" key="1">
    <source>
        <dbReference type="Ensembl" id="ENSSDUP00000020905.1"/>
    </source>
</evidence>